<dbReference type="InterPro" id="IPR009091">
    <property type="entry name" value="RCC1/BLIP-II"/>
</dbReference>
<keyword evidence="7" id="KW-1185">Reference proteome</keyword>
<dbReference type="InterPro" id="IPR000408">
    <property type="entry name" value="Reg_chr_condens"/>
</dbReference>
<name>A0AAN7Q3K0_9COLE</name>
<dbReference type="InterPro" id="IPR011333">
    <property type="entry name" value="SKP1/BTB/POZ_sf"/>
</dbReference>
<dbReference type="SUPFAM" id="SSF50985">
    <property type="entry name" value="RCC1/BLIP-II"/>
    <property type="match status" value="1"/>
</dbReference>
<feature type="repeat" description="ANK" evidence="2">
    <location>
        <begin position="91"/>
        <end position="123"/>
    </location>
</feature>
<feature type="domain" description="BTB" evidence="5">
    <location>
        <begin position="561"/>
        <end position="624"/>
    </location>
</feature>
<dbReference type="Pfam" id="PF00651">
    <property type="entry name" value="BTB"/>
    <property type="match status" value="2"/>
</dbReference>
<feature type="domain" description="BTB" evidence="5">
    <location>
        <begin position="704"/>
        <end position="772"/>
    </location>
</feature>
<comment type="caution">
    <text evidence="6">The sequence shown here is derived from an EMBL/GenBank/DDBJ whole genome shotgun (WGS) entry which is preliminary data.</text>
</comment>
<dbReference type="PROSITE" id="PS50097">
    <property type="entry name" value="BTB"/>
    <property type="match status" value="2"/>
</dbReference>
<organism evidence="6 7">
    <name type="scientific">Aquatica leii</name>
    <dbReference type="NCBI Taxonomy" id="1421715"/>
    <lineage>
        <taxon>Eukaryota</taxon>
        <taxon>Metazoa</taxon>
        <taxon>Ecdysozoa</taxon>
        <taxon>Arthropoda</taxon>
        <taxon>Hexapoda</taxon>
        <taxon>Insecta</taxon>
        <taxon>Pterygota</taxon>
        <taxon>Neoptera</taxon>
        <taxon>Endopterygota</taxon>
        <taxon>Coleoptera</taxon>
        <taxon>Polyphaga</taxon>
        <taxon>Elateriformia</taxon>
        <taxon>Elateroidea</taxon>
        <taxon>Lampyridae</taxon>
        <taxon>Luciolinae</taxon>
        <taxon>Aquatica</taxon>
    </lineage>
</organism>
<keyword evidence="2" id="KW-0040">ANK repeat</keyword>
<dbReference type="PANTHER" id="PTHR22872">
    <property type="entry name" value="BTK-BINDING PROTEIN-RELATED"/>
    <property type="match status" value="1"/>
</dbReference>
<gene>
    <name evidence="6" type="ORF">RN001_000990</name>
</gene>
<dbReference type="SUPFAM" id="SSF54695">
    <property type="entry name" value="POZ domain"/>
    <property type="match status" value="2"/>
</dbReference>
<dbReference type="PROSITE" id="PS50012">
    <property type="entry name" value="RCC1_3"/>
    <property type="match status" value="3"/>
</dbReference>
<feature type="repeat" description="RCC1" evidence="3">
    <location>
        <begin position="259"/>
        <end position="310"/>
    </location>
</feature>
<feature type="repeat" description="RCC1" evidence="3">
    <location>
        <begin position="202"/>
        <end position="258"/>
    </location>
</feature>
<reference evidence="7" key="1">
    <citation type="submission" date="2023-01" db="EMBL/GenBank/DDBJ databases">
        <title>Key to firefly adult light organ development and bioluminescence: homeobox transcription factors regulate luciferase expression and transportation to peroxisome.</title>
        <authorList>
            <person name="Fu X."/>
        </authorList>
    </citation>
    <scope>NUCLEOTIDE SEQUENCE [LARGE SCALE GENOMIC DNA]</scope>
</reference>
<evidence type="ECO:0000256" key="4">
    <source>
        <dbReference type="SAM" id="MobiDB-lite"/>
    </source>
</evidence>
<dbReference type="Gene3D" id="3.30.710.10">
    <property type="entry name" value="Potassium Channel Kv1.1, Chain A"/>
    <property type="match status" value="2"/>
</dbReference>
<feature type="repeat" description="RCC1" evidence="3">
    <location>
        <begin position="148"/>
        <end position="201"/>
    </location>
</feature>
<dbReference type="Gene3D" id="6.10.250.3030">
    <property type="match status" value="1"/>
</dbReference>
<feature type="repeat" description="ANK" evidence="2">
    <location>
        <begin position="56"/>
        <end position="89"/>
    </location>
</feature>
<dbReference type="Pfam" id="PF12796">
    <property type="entry name" value="Ank_2"/>
    <property type="match status" value="1"/>
</dbReference>
<evidence type="ECO:0000256" key="3">
    <source>
        <dbReference type="PROSITE-ProRule" id="PRU00235"/>
    </source>
</evidence>
<dbReference type="PROSITE" id="PS50297">
    <property type="entry name" value="ANK_REP_REGION"/>
    <property type="match status" value="2"/>
</dbReference>
<dbReference type="Gene3D" id="2.130.10.30">
    <property type="entry name" value="Regulator of chromosome condensation 1/beta-lactamase-inhibitor protein II"/>
    <property type="match status" value="1"/>
</dbReference>
<dbReference type="Pfam" id="PF00415">
    <property type="entry name" value="RCC1"/>
    <property type="match status" value="1"/>
</dbReference>
<dbReference type="EMBL" id="JARPUR010000001">
    <property type="protein sequence ID" value="KAK4884719.1"/>
    <property type="molecule type" value="Genomic_DNA"/>
</dbReference>
<keyword evidence="1" id="KW-0677">Repeat</keyword>
<accession>A0AAN7Q3K0</accession>
<proteinExistence type="predicted"/>
<evidence type="ECO:0000256" key="2">
    <source>
        <dbReference type="PROSITE-ProRule" id="PRU00023"/>
    </source>
</evidence>
<dbReference type="PANTHER" id="PTHR22872:SF2">
    <property type="entry name" value="INHIBITOR OF BRUTON TYROSINE KINASE"/>
    <property type="match status" value="1"/>
</dbReference>
<evidence type="ECO:0000259" key="5">
    <source>
        <dbReference type="PROSITE" id="PS50097"/>
    </source>
</evidence>
<dbReference type="SMART" id="SM00225">
    <property type="entry name" value="BTB"/>
    <property type="match status" value="2"/>
</dbReference>
<evidence type="ECO:0000313" key="7">
    <source>
        <dbReference type="Proteomes" id="UP001353858"/>
    </source>
</evidence>
<evidence type="ECO:0000313" key="6">
    <source>
        <dbReference type="EMBL" id="KAK4884719.1"/>
    </source>
</evidence>
<dbReference type="InterPro" id="IPR051625">
    <property type="entry name" value="Signaling_Regulatory_Domain"/>
</dbReference>
<protein>
    <recommendedName>
        <fullName evidence="5">BTB domain-containing protein</fullName>
    </recommendedName>
</protein>
<dbReference type="Gene3D" id="1.25.40.20">
    <property type="entry name" value="Ankyrin repeat-containing domain"/>
    <property type="match status" value="1"/>
</dbReference>
<feature type="region of interest" description="Disordered" evidence="4">
    <location>
        <begin position="904"/>
        <end position="939"/>
    </location>
</feature>
<dbReference type="CDD" id="cd18500">
    <property type="entry name" value="BACK_IBtk"/>
    <property type="match status" value="1"/>
</dbReference>
<dbReference type="InterPro" id="IPR000210">
    <property type="entry name" value="BTB/POZ_dom"/>
</dbReference>
<dbReference type="SMART" id="SM00248">
    <property type="entry name" value="ANK"/>
    <property type="match status" value="2"/>
</dbReference>
<dbReference type="InterPro" id="IPR002110">
    <property type="entry name" value="Ankyrin_rpt"/>
</dbReference>
<evidence type="ECO:0000256" key="1">
    <source>
        <dbReference type="ARBA" id="ARBA00022737"/>
    </source>
</evidence>
<dbReference type="InterPro" id="IPR036770">
    <property type="entry name" value="Ankyrin_rpt-contain_sf"/>
</dbReference>
<dbReference type="AlphaFoldDB" id="A0AAN7Q3K0"/>
<dbReference type="SUPFAM" id="SSF48403">
    <property type="entry name" value="Ankyrin repeat"/>
    <property type="match status" value="1"/>
</dbReference>
<sequence length="1153" mass="130425">MADTNLQERDCTELCKSTQHGNIICGTLTKRQVLDCDICAYLKLLCSCCENVKDPMGRTALHIAASCGRLEVIKWLIKSRHANINAKDRESGYTPLHRSIFYGKINVSVHLIKLGANVTITDFNGLTSLEHAMKDSWRLNGLRDIHHGEVYVWGSNTNYTFGTQEARLTPEMLYVFHKEYSNVKIEQICLEKFHCILLSSEGKVYACGHGQGGRLGLGSEKTVITPKQIKFSASGHANAIVCKKISVAVDHSIFLSESGHIWTTGLNTHRVLGINPPPSQVLTPCPLPLLHHTIYNVCAAKYHSVAWGPTGIYTWGLHGGQLGHAKATEKYIVTPKLVTVMFGHEAKIIAVAVSVGATAVLTSKGDVYIMHDYHCRLILKKQLNLVSVSVVGGKLNEKLDNSLSSEINHELKVIALSNVGNLYLWQSSSPQFARCIFSINHSLCIRQVAFNLNEILFVTNEGEAFRGVIKPRKLKTVETNLQLQKSDFYEFIDSGHLIKISKIPHVHRALSINSDLKGCNYAVLQALPNIFVKNLPLISSSIMEENMGMFLQDTTEDDAIHDVIFQVAHSFFPAHRYIIASCSSKLNDLTLKNANKIVEITDVHPEIFEQMLLFIYTGTCQLLKNCRWKLSLHVCSSKQDEKCPLCVDNKNPVRLLQDISKRFGMKTLQKLLDNVFYDNESVTVNYKNNKQIPKFFRNSFPEMQDVILKTKDGIEIFAHKCILSARLEYFNSLFSVRWNEDITTKEVSFPFPYSIAIQLVEFLYTDDLPLLRNEDIDHICQLLIVADQLFVIRLKEICEYTLTSHVTLKNVAQMISFASIYNAHQLKSYCMEFICVNLCSILELRSLELLDDDILCDITEFYSNFNPVMQYRIITPYSYAPSDEVVASASSTLQVSLENDNSHVVKSISKTPKRRSRTRKTSSMESSNNKDDDISNSGHIQQEHIVENISYNSSEMKHMESGEVLRVKSRLKALENARTILICDNHPREFIKLPLRSSNLSVNDFPELNSSSSLLAKTPNKLEKTESKYNKITKLSQKQRKRLSSESSLTSVENNPIILSESPKNPWKIPSPLSCSPTDPSQSFVAMHSIIIEERKQKQNFVKMKTKLLVHTQIEDKAIEDLHKFYNVDNVFDEVITIQRVQIGRIASPVWVK</sequence>
<feature type="compositionally biased region" description="Basic residues" evidence="4">
    <location>
        <begin position="911"/>
        <end position="920"/>
    </location>
</feature>
<dbReference type="Proteomes" id="UP001353858">
    <property type="component" value="Unassembled WGS sequence"/>
</dbReference>
<dbReference type="PROSITE" id="PS50088">
    <property type="entry name" value="ANK_REPEAT"/>
    <property type="match status" value="2"/>
</dbReference>